<accession>A0A392VIR3</accession>
<feature type="non-terminal residue" evidence="2">
    <location>
        <position position="1"/>
    </location>
</feature>
<protein>
    <submittedName>
        <fullName evidence="2">Uncharacterized protein</fullName>
    </submittedName>
</protein>
<evidence type="ECO:0000256" key="1">
    <source>
        <dbReference type="SAM" id="MobiDB-lite"/>
    </source>
</evidence>
<comment type="caution">
    <text evidence="2">The sequence shown here is derived from an EMBL/GenBank/DDBJ whole genome shotgun (WGS) entry which is preliminary data.</text>
</comment>
<dbReference type="EMBL" id="LXQA011161400">
    <property type="protein sequence ID" value="MCI87249.1"/>
    <property type="molecule type" value="Genomic_DNA"/>
</dbReference>
<evidence type="ECO:0000313" key="2">
    <source>
        <dbReference type="EMBL" id="MCI87249.1"/>
    </source>
</evidence>
<organism evidence="2 3">
    <name type="scientific">Trifolium medium</name>
    <dbReference type="NCBI Taxonomy" id="97028"/>
    <lineage>
        <taxon>Eukaryota</taxon>
        <taxon>Viridiplantae</taxon>
        <taxon>Streptophyta</taxon>
        <taxon>Embryophyta</taxon>
        <taxon>Tracheophyta</taxon>
        <taxon>Spermatophyta</taxon>
        <taxon>Magnoliopsida</taxon>
        <taxon>eudicotyledons</taxon>
        <taxon>Gunneridae</taxon>
        <taxon>Pentapetalae</taxon>
        <taxon>rosids</taxon>
        <taxon>fabids</taxon>
        <taxon>Fabales</taxon>
        <taxon>Fabaceae</taxon>
        <taxon>Papilionoideae</taxon>
        <taxon>50 kb inversion clade</taxon>
        <taxon>NPAAA clade</taxon>
        <taxon>Hologalegina</taxon>
        <taxon>IRL clade</taxon>
        <taxon>Trifolieae</taxon>
        <taxon>Trifolium</taxon>
    </lineage>
</organism>
<sequence>GSKRGATDGVGWGRLDRGETETLESTARGERRSSQTKGEITLQEWQIAFSISLANTISYES</sequence>
<proteinExistence type="predicted"/>
<dbReference type="Proteomes" id="UP000265520">
    <property type="component" value="Unassembled WGS sequence"/>
</dbReference>
<reference evidence="2 3" key="1">
    <citation type="journal article" date="2018" name="Front. Plant Sci.">
        <title>Red Clover (Trifolium pratense) and Zigzag Clover (T. medium) - A Picture of Genomic Similarities and Differences.</title>
        <authorList>
            <person name="Dluhosova J."/>
            <person name="Istvanek J."/>
            <person name="Nedelnik J."/>
            <person name="Repkova J."/>
        </authorList>
    </citation>
    <scope>NUCLEOTIDE SEQUENCE [LARGE SCALE GENOMIC DNA]</scope>
    <source>
        <strain evidence="3">cv. 10/8</strain>
        <tissue evidence="2">Leaf</tissue>
    </source>
</reference>
<dbReference type="AlphaFoldDB" id="A0A392VIR3"/>
<evidence type="ECO:0000313" key="3">
    <source>
        <dbReference type="Proteomes" id="UP000265520"/>
    </source>
</evidence>
<feature type="region of interest" description="Disordered" evidence="1">
    <location>
        <begin position="1"/>
        <end position="37"/>
    </location>
</feature>
<keyword evidence="3" id="KW-1185">Reference proteome</keyword>
<name>A0A392VIR3_9FABA</name>